<dbReference type="AlphaFoldDB" id="A0AAU6VKG4"/>
<feature type="compositionally biased region" description="Basic and acidic residues" evidence="1">
    <location>
        <begin position="48"/>
        <end position="73"/>
    </location>
</feature>
<accession>A0AAU6VKG4</accession>
<protein>
    <submittedName>
        <fullName evidence="2">Uncharacterized protein</fullName>
    </submittedName>
</protein>
<feature type="compositionally biased region" description="Basic and acidic residues" evidence="1">
    <location>
        <begin position="24"/>
        <end position="38"/>
    </location>
</feature>
<sequence length="93" mass="10467">MSRKKTSLHDATNDEPSFVVESELSEKENLITSDEKKNANSGEEIQTDDEKTQDESLDDGNRNDEKNEEKEIADLENGDNGQEKKLKSAPVKK</sequence>
<evidence type="ECO:0000313" key="2">
    <source>
        <dbReference type="EMBL" id="XAG86793.1"/>
    </source>
</evidence>
<proteinExistence type="predicted"/>
<keyword evidence="2" id="KW-0614">Plasmid</keyword>
<reference evidence="2" key="1">
    <citation type="submission" date="2022-03" db="EMBL/GenBank/DDBJ databases">
        <title>Sea Food Isolates.</title>
        <authorList>
            <person name="Li c."/>
        </authorList>
    </citation>
    <scope>NUCLEOTIDE SEQUENCE</scope>
    <source>
        <strain evidence="2">19MO03SA05</strain>
        <plasmid evidence="2">pSP19M00231</plasmid>
    </source>
</reference>
<geneLocation type="plasmid" evidence="2">
    <name>pSP19M00231</name>
</geneLocation>
<organism evidence="2">
    <name type="scientific">bacterium 19MO03SA05</name>
    <dbReference type="NCBI Taxonomy" id="2920620"/>
    <lineage>
        <taxon>Bacteria</taxon>
    </lineage>
</organism>
<evidence type="ECO:0000256" key="1">
    <source>
        <dbReference type="SAM" id="MobiDB-lite"/>
    </source>
</evidence>
<gene>
    <name evidence="2" type="ORF">MRM63_18815</name>
</gene>
<dbReference type="EMBL" id="CP095352">
    <property type="protein sequence ID" value="XAG86793.1"/>
    <property type="molecule type" value="Genomic_DNA"/>
</dbReference>
<name>A0AAU6VKG4_UNCXX</name>
<feature type="region of interest" description="Disordered" evidence="1">
    <location>
        <begin position="1"/>
        <end position="93"/>
    </location>
</feature>